<gene>
    <name evidence="4" type="ORF">JCM14722_09110</name>
</gene>
<dbReference type="EMBL" id="AP026708">
    <property type="protein sequence ID" value="BDQ33369.1"/>
    <property type="molecule type" value="Genomic_DNA"/>
</dbReference>
<reference evidence="4" key="1">
    <citation type="submission" date="2022-08" db="EMBL/GenBank/DDBJ databases">
        <title>Genome Sequence of the sulphate-reducing bacterium, Pseudodesulfovibrio portus JCM14722.</title>
        <authorList>
            <person name="Kondo R."/>
            <person name="Kataoka T."/>
        </authorList>
    </citation>
    <scope>NUCLEOTIDE SEQUENCE</scope>
    <source>
        <strain evidence="4">JCM 14722</strain>
    </source>
</reference>
<sequence>MAEYKLNTPLTDEDIEQLKAGDVVFLTGFIYSARDAAHKKLIDLLDAGKELPFKLEGSAIYYVGPSPAPPGRPIGAAGPTTSYRMDSYAPRLHSLGMKASIGKGKRNEETRKAMQDFKGVYFGATGGAGALLSNSIVESTVIAFDELGPEAIREMKVKDFPLLVINDAHGGELYAVPDLEAAGVK</sequence>
<evidence type="ECO:0000256" key="2">
    <source>
        <dbReference type="ARBA" id="ARBA00023239"/>
    </source>
</evidence>
<name>A0ABM8APM9_9BACT</name>
<dbReference type="Gene3D" id="3.20.130.10">
    <property type="entry name" value="Fe-S hydro-lyase, tartrate dehydratase beta-type, catalytic domain"/>
    <property type="match status" value="1"/>
</dbReference>
<accession>A0ABM8APM9</accession>
<evidence type="ECO:0000313" key="4">
    <source>
        <dbReference type="EMBL" id="BDQ33369.1"/>
    </source>
</evidence>
<proteinExistence type="inferred from homology"/>
<dbReference type="SUPFAM" id="SSF117457">
    <property type="entry name" value="FumA C-terminal domain-like"/>
    <property type="match status" value="1"/>
</dbReference>
<dbReference type="Pfam" id="PF05683">
    <property type="entry name" value="Fumerase_C"/>
    <property type="match status" value="1"/>
</dbReference>
<keyword evidence="5" id="KW-1185">Reference proteome</keyword>
<evidence type="ECO:0000259" key="3">
    <source>
        <dbReference type="Pfam" id="PF05683"/>
    </source>
</evidence>
<dbReference type="Proteomes" id="UP001061361">
    <property type="component" value="Chromosome"/>
</dbReference>
<evidence type="ECO:0000256" key="1">
    <source>
        <dbReference type="ARBA" id="ARBA00008876"/>
    </source>
</evidence>
<dbReference type="InterPro" id="IPR036660">
    <property type="entry name" value="Fe-S_hydroAse_TtdB_cat_sf"/>
</dbReference>
<dbReference type="PANTHER" id="PTHR43351:SF2">
    <property type="entry name" value="L(+)-TARTRATE DEHYDRATASE SUBUNIT BETA-RELATED"/>
    <property type="match status" value="1"/>
</dbReference>
<dbReference type="NCBIfam" id="NF005310">
    <property type="entry name" value="PRK06842.1"/>
    <property type="match status" value="1"/>
</dbReference>
<dbReference type="InterPro" id="IPR004647">
    <property type="entry name" value="Fe-S_hydro-lyase_TtdB-typ_cat"/>
</dbReference>
<protein>
    <submittedName>
        <fullName evidence="4">Fumarate hydratase</fullName>
    </submittedName>
</protein>
<organism evidence="4 5">
    <name type="scientific">Pseudodesulfovibrio portus</name>
    <dbReference type="NCBI Taxonomy" id="231439"/>
    <lineage>
        <taxon>Bacteria</taxon>
        <taxon>Pseudomonadati</taxon>
        <taxon>Thermodesulfobacteriota</taxon>
        <taxon>Desulfovibrionia</taxon>
        <taxon>Desulfovibrionales</taxon>
        <taxon>Desulfovibrionaceae</taxon>
    </lineage>
</organism>
<dbReference type="PANTHER" id="PTHR43351">
    <property type="entry name" value="L(+)-TARTRATE DEHYDRATASE SUBUNIT BETA"/>
    <property type="match status" value="1"/>
</dbReference>
<feature type="domain" description="Fe-S hydro-lyase tartrate dehydratase beta-type catalytic" evidence="3">
    <location>
        <begin position="5"/>
        <end position="175"/>
    </location>
</feature>
<evidence type="ECO:0000313" key="5">
    <source>
        <dbReference type="Proteomes" id="UP001061361"/>
    </source>
</evidence>
<dbReference type="NCBIfam" id="TIGR00723">
    <property type="entry name" value="ttdB_fumA_fumB"/>
    <property type="match status" value="1"/>
</dbReference>
<dbReference type="RefSeq" id="WP_264983422.1">
    <property type="nucleotide sequence ID" value="NZ_AP026708.1"/>
</dbReference>
<comment type="similarity">
    <text evidence="1">Belongs to the class-I fumarase family.</text>
</comment>
<keyword evidence="2" id="KW-0456">Lyase</keyword>